<dbReference type="GO" id="GO:0022857">
    <property type="term" value="F:transmembrane transporter activity"/>
    <property type="evidence" value="ECO:0007669"/>
    <property type="project" value="InterPro"/>
</dbReference>
<protein>
    <submittedName>
        <fullName evidence="7">Uncharacterized protein</fullName>
    </submittedName>
</protein>
<evidence type="ECO:0000256" key="4">
    <source>
        <dbReference type="ARBA" id="ARBA00022989"/>
    </source>
</evidence>
<dbReference type="EMBL" id="JAODUP010000521">
    <property type="protein sequence ID" value="KAK2148012.1"/>
    <property type="molecule type" value="Genomic_DNA"/>
</dbReference>
<feature type="transmembrane region" description="Helical" evidence="6">
    <location>
        <begin position="155"/>
        <end position="175"/>
    </location>
</feature>
<sequence>MIGRWGWPTADLGVFAGMLAATVTSIIESIGDYYATADMCSIPLPPKHALNRGIAAEGFGGVLAGLLSAAHATTSYSSTVGFIGITGVSGLSIVGFGMLISIGMSNLKHIDASSPRNMIAIGVSIMMGMTLPGWLKANPGLIDTGYSEVDQLLTVILTTEMFVGGVLACLLDNILPGTMEERGMGVFNSLPSHKSDVDRDYAELRAKTYDFPCGNEALKRIKCCTYMPFLPSYKERKATCRSSVSDTERMYANNYQKDSNSVTEL</sequence>
<dbReference type="Pfam" id="PF00860">
    <property type="entry name" value="Xan_ur_permease"/>
    <property type="match status" value="2"/>
</dbReference>
<keyword evidence="5 6" id="KW-0472">Membrane</keyword>
<gene>
    <name evidence="7" type="ORF">LSH36_521g01021</name>
</gene>
<keyword evidence="8" id="KW-1185">Reference proteome</keyword>
<comment type="subcellular location">
    <subcellularLocation>
        <location evidence="1">Membrane</location>
        <topology evidence="1">Multi-pass membrane protein</topology>
    </subcellularLocation>
</comment>
<evidence type="ECO:0000256" key="5">
    <source>
        <dbReference type="ARBA" id="ARBA00023136"/>
    </source>
</evidence>
<proteinExistence type="inferred from homology"/>
<evidence type="ECO:0000256" key="6">
    <source>
        <dbReference type="SAM" id="Phobius"/>
    </source>
</evidence>
<dbReference type="AlphaFoldDB" id="A0AAD9MW74"/>
<feature type="transmembrane region" description="Helical" evidence="6">
    <location>
        <begin position="12"/>
        <end position="34"/>
    </location>
</feature>
<reference evidence="7" key="1">
    <citation type="journal article" date="2023" name="Mol. Biol. Evol.">
        <title>Third-Generation Sequencing Reveals the Adaptive Role of the Epigenome in Three Deep-Sea Polychaetes.</title>
        <authorList>
            <person name="Perez M."/>
            <person name="Aroh O."/>
            <person name="Sun Y."/>
            <person name="Lan Y."/>
            <person name="Juniper S.K."/>
            <person name="Young C.R."/>
            <person name="Angers B."/>
            <person name="Qian P.Y."/>
        </authorList>
    </citation>
    <scope>NUCLEOTIDE SEQUENCE</scope>
    <source>
        <strain evidence="7">P08H-3</strain>
    </source>
</reference>
<keyword evidence="4 6" id="KW-1133">Transmembrane helix</keyword>
<evidence type="ECO:0000256" key="2">
    <source>
        <dbReference type="ARBA" id="ARBA00008821"/>
    </source>
</evidence>
<comment type="caution">
    <text evidence="7">The sequence shown here is derived from an EMBL/GenBank/DDBJ whole genome shotgun (WGS) entry which is preliminary data.</text>
</comment>
<evidence type="ECO:0000256" key="3">
    <source>
        <dbReference type="ARBA" id="ARBA00022692"/>
    </source>
</evidence>
<dbReference type="PANTHER" id="PTHR11119">
    <property type="entry name" value="XANTHINE-URACIL / VITAMIN C PERMEASE FAMILY MEMBER"/>
    <property type="match status" value="1"/>
</dbReference>
<organism evidence="7 8">
    <name type="scientific">Paralvinella palmiformis</name>
    <dbReference type="NCBI Taxonomy" id="53620"/>
    <lineage>
        <taxon>Eukaryota</taxon>
        <taxon>Metazoa</taxon>
        <taxon>Spiralia</taxon>
        <taxon>Lophotrochozoa</taxon>
        <taxon>Annelida</taxon>
        <taxon>Polychaeta</taxon>
        <taxon>Sedentaria</taxon>
        <taxon>Canalipalpata</taxon>
        <taxon>Terebellida</taxon>
        <taxon>Terebelliformia</taxon>
        <taxon>Alvinellidae</taxon>
        <taxon>Paralvinella</taxon>
    </lineage>
</organism>
<accession>A0AAD9MW74</accession>
<feature type="transmembrane region" description="Helical" evidence="6">
    <location>
        <begin position="117"/>
        <end position="135"/>
    </location>
</feature>
<keyword evidence="3 6" id="KW-0812">Transmembrane</keyword>
<dbReference type="GO" id="GO:0016020">
    <property type="term" value="C:membrane"/>
    <property type="evidence" value="ECO:0007669"/>
    <property type="project" value="UniProtKB-SubCell"/>
</dbReference>
<feature type="transmembrane region" description="Helical" evidence="6">
    <location>
        <begin position="54"/>
        <end position="74"/>
    </location>
</feature>
<evidence type="ECO:0000313" key="7">
    <source>
        <dbReference type="EMBL" id="KAK2148012.1"/>
    </source>
</evidence>
<dbReference type="Proteomes" id="UP001208570">
    <property type="component" value="Unassembled WGS sequence"/>
</dbReference>
<feature type="transmembrane region" description="Helical" evidence="6">
    <location>
        <begin position="80"/>
        <end position="105"/>
    </location>
</feature>
<dbReference type="InterPro" id="IPR006043">
    <property type="entry name" value="NCS2"/>
</dbReference>
<name>A0AAD9MW74_9ANNE</name>
<evidence type="ECO:0000256" key="1">
    <source>
        <dbReference type="ARBA" id="ARBA00004141"/>
    </source>
</evidence>
<comment type="similarity">
    <text evidence="2">Belongs to the nucleobase:cation symporter-2 (NCS2) (TC 2.A.40) family.</text>
</comment>
<evidence type="ECO:0000313" key="8">
    <source>
        <dbReference type="Proteomes" id="UP001208570"/>
    </source>
</evidence>